<dbReference type="FunFam" id="2.10.25.10:FF:000210">
    <property type="entry name" value="Hemicentin 1"/>
    <property type="match status" value="1"/>
</dbReference>
<evidence type="ECO:0008006" key="15">
    <source>
        <dbReference type="Google" id="ProtNLM"/>
    </source>
</evidence>
<dbReference type="InterPro" id="IPR018097">
    <property type="entry name" value="EGF_Ca-bd_CS"/>
</dbReference>
<dbReference type="PANTHER" id="PTHR24034:SF89">
    <property type="entry name" value="COMPLEMENT COMPONENT C1Q RECEPTOR"/>
    <property type="match status" value="1"/>
</dbReference>
<evidence type="ECO:0000256" key="3">
    <source>
        <dbReference type="ARBA" id="ARBA00022530"/>
    </source>
</evidence>
<evidence type="ECO:0000259" key="12">
    <source>
        <dbReference type="PROSITE" id="PS50993"/>
    </source>
</evidence>
<dbReference type="SUPFAM" id="SSF57184">
    <property type="entry name" value="Growth factor receptor domain"/>
    <property type="match status" value="3"/>
</dbReference>
<gene>
    <name evidence="13" type="primary">106065428</name>
</gene>
<dbReference type="VEuPathDB" id="VectorBase:BGLB016434"/>
<dbReference type="Pfam" id="PF07645">
    <property type="entry name" value="EGF_CA"/>
    <property type="match status" value="5"/>
</dbReference>
<dbReference type="PROSITE" id="PS50993">
    <property type="entry name" value="NIDOGEN_G2"/>
    <property type="match status" value="1"/>
</dbReference>
<keyword evidence="6" id="KW-0677">Repeat</keyword>
<organism evidence="13 14">
    <name type="scientific">Biomphalaria glabrata</name>
    <name type="common">Bloodfluke planorb</name>
    <name type="synonym">Freshwater snail</name>
    <dbReference type="NCBI Taxonomy" id="6526"/>
    <lineage>
        <taxon>Eukaryota</taxon>
        <taxon>Metazoa</taxon>
        <taxon>Spiralia</taxon>
        <taxon>Lophotrochozoa</taxon>
        <taxon>Mollusca</taxon>
        <taxon>Gastropoda</taxon>
        <taxon>Heterobranchia</taxon>
        <taxon>Euthyneura</taxon>
        <taxon>Panpulmonata</taxon>
        <taxon>Hygrophila</taxon>
        <taxon>Lymnaeoidea</taxon>
        <taxon>Planorbidae</taxon>
        <taxon>Biomphalaria</taxon>
    </lineage>
</organism>
<dbReference type="InterPro" id="IPR000152">
    <property type="entry name" value="EGF-type_Asp/Asn_hydroxyl_site"/>
</dbReference>
<dbReference type="SMART" id="SM00682">
    <property type="entry name" value="G2F"/>
    <property type="match status" value="1"/>
</dbReference>
<dbReference type="PROSITE" id="PS00010">
    <property type="entry name" value="ASX_HYDROXYL"/>
    <property type="match status" value="5"/>
</dbReference>
<dbReference type="FunFam" id="2.10.25.10:FF:000240">
    <property type="entry name" value="Vitamin K-dependent protein S"/>
    <property type="match status" value="1"/>
</dbReference>
<feature type="domain" description="EGF-like" evidence="11">
    <location>
        <begin position="667"/>
        <end position="700"/>
    </location>
</feature>
<evidence type="ECO:0000256" key="2">
    <source>
        <dbReference type="ARBA" id="ARBA00022525"/>
    </source>
</evidence>
<dbReference type="FunFam" id="2.20.100.10:FF:000001">
    <property type="entry name" value="semaphorin-5A isoform X1"/>
    <property type="match status" value="3"/>
</dbReference>
<feature type="domain" description="EGF-like" evidence="11">
    <location>
        <begin position="540"/>
        <end position="579"/>
    </location>
</feature>
<keyword evidence="8 10" id="KW-1015">Disulfide bond</keyword>
<dbReference type="Pfam" id="PF14670">
    <property type="entry name" value="FXa_inhibition"/>
    <property type="match status" value="1"/>
</dbReference>
<feature type="domain" description="EGF-like" evidence="11">
    <location>
        <begin position="624"/>
        <end position="662"/>
    </location>
</feature>
<dbReference type="SMART" id="SM00209">
    <property type="entry name" value="TSP1"/>
    <property type="match status" value="3"/>
</dbReference>
<evidence type="ECO:0000256" key="5">
    <source>
        <dbReference type="ARBA" id="ARBA00022729"/>
    </source>
</evidence>
<dbReference type="FunFam" id="2.10.25.10:FF:000010">
    <property type="entry name" value="Pro-epidermal growth factor"/>
    <property type="match status" value="1"/>
</dbReference>
<dbReference type="InterPro" id="IPR006605">
    <property type="entry name" value="G2_nidogen/fibulin_G2F"/>
</dbReference>
<dbReference type="KEGG" id="bgt:106065428"/>
<sequence>MELPTVILSVHGEYSPWTEWGACSTSCGKGSKTRRRTCDNPRPENGGRDCIGPSVENTNCVIELCPVHGNWAPWSVWGECTLTCGGGQRKRVRTCSNPAPSGSGQPCAGSGEEMEYCNTQGCPVDGKFSEWSDWSACSSTCGLGEKKRTRECIQPSFGGRRCWGDTSQIMDCNLGSCFVLPRKAYGNLIGYINNVDIADAIISANIIPSENGMTRVEATVGNIPPSAAKYLQHLVSLLTPVYWSTAQEIDGAVNGYTLTKGNFTREVQVEFATGEVLKMSHYISGTDSKGNLQFDVIIRGEVPELGPFKNIHLRPFQEEYIQTGPGTIYAHSSRSFSGDGVILPYAWNHTINYESTLGQMPYLVQQLTTKGLQVEIVPGDDAISYVIEASIGPGKPSNRCPTGFQLESRQSYCKDDDECAQSNPCSHICLNGPGSFTCSCPIGFLLSQDSRTCQDINECSLSQTDCGPDMDCLNTPGSFRCVNACPKGFKRDEKGDLCVDRNECIENPSICEQSCQNLVGSYRCTCLPGYRLGDNGKCVDLDECDMITSPCSHTCVNTKGSFMCSCPSGYQLLNGRVCRDINECYEGGSNCRSGEECINKEGSFTCLKTCPTGYKRTESGQCQDIDECGERQHKCYYNQLCVNTDGAYRCDCPAGFTSRGPGQPCIDRDECAEVVSVCQHNCTNTRGSYTCSCPPGYRLEKDGYSCKDINECVEQNVNCGPEKMCFNQRGSYTCIDIPCPPDYARDPTTNYCVLECVDPNIPCPPGAKYADIIEFKTIALPAGSKDRQDLIRLTAYNQHDQYLPYTVFTVLLNDPQMEFLIRTDEGRGIVYTMEPLKDSSTYRITVRARSYDSSNRHIQYQTTFIIHISVSAYPY</sequence>
<keyword evidence="4 10" id="KW-0245">EGF-like domain</keyword>
<keyword evidence="3" id="KW-0272">Extracellular matrix</keyword>
<evidence type="ECO:0000256" key="1">
    <source>
        <dbReference type="ARBA" id="ARBA00004498"/>
    </source>
</evidence>
<dbReference type="PROSITE" id="PS50026">
    <property type="entry name" value="EGF_3"/>
    <property type="match status" value="4"/>
</dbReference>
<evidence type="ECO:0000256" key="6">
    <source>
        <dbReference type="ARBA" id="ARBA00022737"/>
    </source>
</evidence>
<comment type="caution">
    <text evidence="10">Lacks conserved residue(s) required for the propagation of feature annotation.</text>
</comment>
<proteinExistence type="predicted"/>
<dbReference type="EnsemblMetazoa" id="BGLB016434-RA">
    <property type="protein sequence ID" value="BGLB016434-PA"/>
    <property type="gene ID" value="BGLB016434"/>
</dbReference>
<dbReference type="GO" id="GO:0005509">
    <property type="term" value="F:calcium ion binding"/>
    <property type="evidence" value="ECO:0007669"/>
    <property type="project" value="InterPro"/>
</dbReference>
<comment type="subcellular location">
    <subcellularLocation>
        <location evidence="1">Secreted</location>
        <location evidence="1">Extracellular space</location>
        <location evidence="1">Extracellular matrix</location>
    </subcellularLocation>
</comment>
<keyword evidence="7" id="KW-0106">Calcium</keyword>
<dbReference type="PROSITE" id="PS50092">
    <property type="entry name" value="TSP1"/>
    <property type="match status" value="3"/>
</dbReference>
<dbReference type="SMART" id="SM00179">
    <property type="entry name" value="EGF_CA"/>
    <property type="match status" value="8"/>
</dbReference>
<dbReference type="FunFam" id="2.10.25.10:FF:000005">
    <property type="entry name" value="Fibrillin 2"/>
    <property type="match status" value="2"/>
</dbReference>
<dbReference type="Pfam" id="PF07474">
    <property type="entry name" value="G2F"/>
    <property type="match status" value="1"/>
</dbReference>
<dbReference type="InterPro" id="IPR009030">
    <property type="entry name" value="Growth_fac_rcpt_cys_sf"/>
</dbReference>
<dbReference type="InterPro" id="IPR026823">
    <property type="entry name" value="cEGF"/>
</dbReference>
<evidence type="ECO:0000313" key="13">
    <source>
        <dbReference type="EnsemblMetazoa" id="BGLB016434-PA"/>
    </source>
</evidence>
<evidence type="ECO:0000256" key="9">
    <source>
        <dbReference type="ARBA" id="ARBA00023180"/>
    </source>
</evidence>
<dbReference type="PANTHER" id="PTHR24034">
    <property type="entry name" value="EGF-LIKE DOMAIN-CONTAINING PROTEIN"/>
    <property type="match status" value="1"/>
</dbReference>
<dbReference type="Gene3D" id="2.20.100.10">
    <property type="entry name" value="Thrombospondin type-1 (TSP1) repeat"/>
    <property type="match status" value="2"/>
</dbReference>
<feature type="domain" description="EGF-like" evidence="11">
    <location>
        <begin position="415"/>
        <end position="454"/>
    </location>
</feature>
<dbReference type="PROSITE" id="PS01187">
    <property type="entry name" value="EGF_CA"/>
    <property type="match status" value="3"/>
</dbReference>
<evidence type="ECO:0000256" key="10">
    <source>
        <dbReference type="PROSITE-ProRule" id="PRU00076"/>
    </source>
</evidence>
<dbReference type="InterPro" id="IPR050751">
    <property type="entry name" value="ECM_structural_protein"/>
</dbReference>
<evidence type="ECO:0000256" key="4">
    <source>
        <dbReference type="ARBA" id="ARBA00022536"/>
    </source>
</evidence>
<dbReference type="FunFam" id="2.10.25.10:FF:000352">
    <property type="entry name" value="Hemicentin 1"/>
    <property type="match status" value="1"/>
</dbReference>
<dbReference type="SUPFAM" id="SSF54511">
    <property type="entry name" value="GFP-like"/>
    <property type="match status" value="1"/>
</dbReference>
<dbReference type="Gene3D" id="2.10.25.10">
    <property type="entry name" value="Laminin"/>
    <property type="match status" value="8"/>
</dbReference>
<name>A0A2C9K848_BIOGL</name>
<dbReference type="AlphaFoldDB" id="A0A2C9K848"/>
<dbReference type="SMART" id="SM00181">
    <property type="entry name" value="EGF"/>
    <property type="match status" value="8"/>
</dbReference>
<dbReference type="InterPro" id="IPR000742">
    <property type="entry name" value="EGF"/>
</dbReference>
<protein>
    <recommendedName>
        <fullName evidence="15">Hemicentin-1</fullName>
    </recommendedName>
</protein>
<feature type="disulfide bond" evidence="10">
    <location>
        <begin position="419"/>
        <end position="429"/>
    </location>
</feature>
<dbReference type="SUPFAM" id="SSF82895">
    <property type="entry name" value="TSP-1 type 1 repeat"/>
    <property type="match status" value="3"/>
</dbReference>
<keyword evidence="2" id="KW-0964">Secreted</keyword>
<dbReference type="Pfam" id="PF12662">
    <property type="entry name" value="cEGF"/>
    <property type="match status" value="1"/>
</dbReference>
<evidence type="ECO:0000313" key="14">
    <source>
        <dbReference type="Proteomes" id="UP000076420"/>
    </source>
</evidence>
<dbReference type="VEuPathDB" id="VectorBase:BGLAX_048893"/>
<dbReference type="Proteomes" id="UP000076420">
    <property type="component" value="Unassembled WGS sequence"/>
</dbReference>
<dbReference type="PROSITE" id="PS01186">
    <property type="entry name" value="EGF_2"/>
    <property type="match status" value="3"/>
</dbReference>
<dbReference type="InterPro" id="IPR009017">
    <property type="entry name" value="GFP"/>
</dbReference>
<dbReference type="STRING" id="6526.A0A2C9K848"/>
<dbReference type="InterPro" id="IPR000884">
    <property type="entry name" value="TSP1_rpt"/>
</dbReference>
<dbReference type="InterPro" id="IPR001881">
    <property type="entry name" value="EGF-like_Ca-bd_dom"/>
</dbReference>
<evidence type="ECO:0000256" key="7">
    <source>
        <dbReference type="ARBA" id="ARBA00022837"/>
    </source>
</evidence>
<dbReference type="InterPro" id="IPR049883">
    <property type="entry name" value="NOTCH1_EGF-like"/>
</dbReference>
<accession>A0A2C9K848</accession>
<dbReference type="CDD" id="cd00054">
    <property type="entry name" value="EGF_CA"/>
    <property type="match status" value="4"/>
</dbReference>
<dbReference type="InterPro" id="IPR036383">
    <property type="entry name" value="TSP1_rpt_sf"/>
</dbReference>
<dbReference type="Gene3D" id="2.40.155.10">
    <property type="entry name" value="Green fluorescent protein"/>
    <property type="match status" value="1"/>
</dbReference>
<keyword evidence="5" id="KW-0732">Signal</keyword>
<dbReference type="Pfam" id="PF00090">
    <property type="entry name" value="TSP_1"/>
    <property type="match status" value="3"/>
</dbReference>
<reference evidence="13" key="1">
    <citation type="submission" date="2020-05" db="UniProtKB">
        <authorList>
            <consortium name="EnsemblMetazoa"/>
        </authorList>
    </citation>
    <scope>IDENTIFICATION</scope>
    <source>
        <strain evidence="13">BB02</strain>
    </source>
</reference>
<feature type="domain" description="Nidogen G2 beta-barrel" evidence="12">
    <location>
        <begin position="180"/>
        <end position="401"/>
    </location>
</feature>
<evidence type="ECO:0000259" key="11">
    <source>
        <dbReference type="PROSITE" id="PS50026"/>
    </source>
</evidence>
<evidence type="ECO:0000256" key="8">
    <source>
        <dbReference type="ARBA" id="ARBA00023157"/>
    </source>
</evidence>
<keyword evidence="9" id="KW-0325">Glycoprotein</keyword>